<dbReference type="SUPFAM" id="SSF48264">
    <property type="entry name" value="Cytochrome P450"/>
    <property type="match status" value="1"/>
</dbReference>
<keyword evidence="3" id="KW-1185">Reference proteome</keyword>
<sequence length="512" mass="58358">MSKAAPFDMATFLRFDTVDKKTFFYQVSTIFAAASIVYIVGKCIYNRYFHPLRHFPGPVAASLTEFYLPWSFYFGVAEHVTDEQRHARYGSITRKAPNVLQIDDPELLPVFNNRTTHKPKRVYYSPAWGVGDVPTILNQLHPKEHQVARKRLTPAFIGTAVKKMQPLMQKRVDEWIEKSWEYANEGTAIDWSKWTQSLAYDVITELVFGAPIGFVKTKTDVYGVLQQFKQATPYIGILNRLPWLVEAIWKSPLGSYLIPAADTPLGKIFSVRDRLLQERLDKSVDKPDILSVLLKGVNEDGSPVSLDVIKSESFILMAAGSETTFSVMCSFTINIIQHPRVYKKIMETDLSPENLAQEDPQFPYLYLAIKESMRLMHPAPSFFPRLVGKGGVTLKDGRFIPEGSEVAMNPYCVLRSKKIFGDDADQFRPERWIDSPPEQLALMETYNPIWSYGRTSCPGKPVAEMELLMAFRALLLNFVPEFANPEKPWDHITNYGSLVYEGLYIKLKPRVA</sequence>
<dbReference type="FunCoup" id="A0A5J5EEV4">
    <property type="interactions" value="1532"/>
</dbReference>
<feature type="transmembrane region" description="Helical" evidence="1">
    <location>
        <begin position="23"/>
        <end position="45"/>
    </location>
</feature>
<dbReference type="PANTHER" id="PTHR24305">
    <property type="entry name" value="CYTOCHROME P450"/>
    <property type="match status" value="1"/>
</dbReference>
<dbReference type="AlphaFoldDB" id="A0A5J5EEV4"/>
<name>A0A5J5EEV4_9PEZI</name>
<proteinExistence type="predicted"/>
<keyword evidence="1" id="KW-0472">Membrane</keyword>
<keyword evidence="1" id="KW-0812">Transmembrane</keyword>
<dbReference type="InterPro" id="IPR001128">
    <property type="entry name" value="Cyt_P450"/>
</dbReference>
<dbReference type="InterPro" id="IPR050121">
    <property type="entry name" value="Cytochrome_P450_monoxygenase"/>
</dbReference>
<dbReference type="PANTHER" id="PTHR24305:SF85">
    <property type="entry name" value="P450, PUTATIVE (EUROFUNG)-RELATED"/>
    <property type="match status" value="1"/>
</dbReference>
<keyword evidence="1" id="KW-1133">Transmembrane helix</keyword>
<evidence type="ECO:0000313" key="2">
    <source>
        <dbReference type="EMBL" id="KAA8894152.1"/>
    </source>
</evidence>
<dbReference type="Proteomes" id="UP000326924">
    <property type="component" value="Unassembled WGS sequence"/>
</dbReference>
<evidence type="ECO:0000313" key="3">
    <source>
        <dbReference type="Proteomes" id="UP000326924"/>
    </source>
</evidence>
<dbReference type="GO" id="GO:0020037">
    <property type="term" value="F:heme binding"/>
    <property type="evidence" value="ECO:0007669"/>
    <property type="project" value="InterPro"/>
</dbReference>
<evidence type="ECO:0000256" key="1">
    <source>
        <dbReference type="SAM" id="Phobius"/>
    </source>
</evidence>
<protein>
    <submittedName>
        <fullName evidence="2">Cytochrome P450</fullName>
    </submittedName>
</protein>
<dbReference type="OrthoDB" id="3934656at2759"/>
<dbReference type="GO" id="GO:0004497">
    <property type="term" value="F:monooxygenase activity"/>
    <property type="evidence" value="ECO:0007669"/>
    <property type="project" value="InterPro"/>
</dbReference>
<dbReference type="EMBL" id="VXIS01000361">
    <property type="protein sequence ID" value="KAA8894152.1"/>
    <property type="molecule type" value="Genomic_DNA"/>
</dbReference>
<dbReference type="GO" id="GO:0005506">
    <property type="term" value="F:iron ion binding"/>
    <property type="evidence" value="ECO:0007669"/>
    <property type="project" value="InterPro"/>
</dbReference>
<comment type="caution">
    <text evidence="2">The sequence shown here is derived from an EMBL/GenBank/DDBJ whole genome shotgun (WGS) entry which is preliminary data.</text>
</comment>
<organism evidence="2 3">
    <name type="scientific">Sphaerosporella brunnea</name>
    <dbReference type="NCBI Taxonomy" id="1250544"/>
    <lineage>
        <taxon>Eukaryota</taxon>
        <taxon>Fungi</taxon>
        <taxon>Dikarya</taxon>
        <taxon>Ascomycota</taxon>
        <taxon>Pezizomycotina</taxon>
        <taxon>Pezizomycetes</taxon>
        <taxon>Pezizales</taxon>
        <taxon>Pyronemataceae</taxon>
        <taxon>Sphaerosporella</taxon>
    </lineage>
</organism>
<accession>A0A5J5EEV4</accession>
<reference evidence="2 3" key="1">
    <citation type="submission" date="2019-09" db="EMBL/GenBank/DDBJ databases">
        <title>Draft genome of the ectomycorrhizal ascomycete Sphaerosporella brunnea.</title>
        <authorList>
            <consortium name="DOE Joint Genome Institute"/>
            <person name="Benucci G.M."/>
            <person name="Marozzi G."/>
            <person name="Antonielli L."/>
            <person name="Sanchez S."/>
            <person name="Marco P."/>
            <person name="Wang X."/>
            <person name="Falini L.B."/>
            <person name="Barry K."/>
            <person name="Haridas S."/>
            <person name="Lipzen A."/>
            <person name="Labutti K."/>
            <person name="Grigoriev I.V."/>
            <person name="Murat C."/>
            <person name="Martin F."/>
            <person name="Albertini E."/>
            <person name="Donnini D."/>
            <person name="Bonito G."/>
        </authorList>
    </citation>
    <scope>NUCLEOTIDE SEQUENCE [LARGE SCALE GENOMIC DNA]</scope>
    <source>
        <strain evidence="2 3">Sb_GMNB300</strain>
    </source>
</reference>
<gene>
    <name evidence="2" type="ORF">FN846DRAFT_442356</name>
</gene>
<dbReference type="Gene3D" id="1.10.630.10">
    <property type="entry name" value="Cytochrome P450"/>
    <property type="match status" value="1"/>
</dbReference>
<dbReference type="InterPro" id="IPR036396">
    <property type="entry name" value="Cyt_P450_sf"/>
</dbReference>
<dbReference type="GO" id="GO:0016705">
    <property type="term" value="F:oxidoreductase activity, acting on paired donors, with incorporation or reduction of molecular oxygen"/>
    <property type="evidence" value="ECO:0007669"/>
    <property type="project" value="InterPro"/>
</dbReference>
<dbReference type="InParanoid" id="A0A5J5EEV4"/>
<dbReference type="Pfam" id="PF00067">
    <property type="entry name" value="p450"/>
    <property type="match status" value="1"/>
</dbReference>